<dbReference type="STRING" id="1842727.RD110_21590"/>
<keyword evidence="4 5" id="KW-0472">Membrane</keyword>
<feature type="transmembrane region" description="Helical" evidence="5">
    <location>
        <begin position="101"/>
        <end position="120"/>
    </location>
</feature>
<comment type="subcellular location">
    <subcellularLocation>
        <location evidence="1">Membrane</location>
        <topology evidence="1">Multi-pass membrane protein</topology>
    </subcellularLocation>
</comment>
<feature type="transmembrane region" description="Helical" evidence="5">
    <location>
        <begin position="235"/>
        <end position="252"/>
    </location>
</feature>
<sequence>MRDLLLGGVIFSLICCAFARPWIGALTWTWISIMNPHSYSWVLSSMPVAAAVALSTLVGILVSKDRKVYFVSRETAMLMLFMLWVTITLPMGFMVEYSITPWKTVVKIDFMILVALVVLHSRQHIMGLAWVLAGSIGFYGFKGGLFTIATGGSYRVWGPDGTFIEGNNEIALALVIVIPLIRFLQMQVESRWVKHALTAVMILCAVASLGSQSRGALLALGAMGFVMWWRSESKAAVGVLMVVIGLVLIGFMPDSWMNRMETIGEYQEDGSAMGRINAWQMAWNLASHNFFGGSFGIYNLETFGRYAPDPTDVHAAHSIYFQVLGEHGFLGLFIFLVMWSFVWGTAGRMRKQGLKQPETRWVSDLGSMCQVSMAGYAVGGAFLSLAYFDLPYNILILVVAGSRWMDQKAWIREAAEQAVQAAGSKKKRRFWIFGKPAR</sequence>
<dbReference type="Pfam" id="PF19358">
    <property type="entry name" value="DUF5935"/>
    <property type="match status" value="1"/>
</dbReference>
<evidence type="ECO:0000256" key="2">
    <source>
        <dbReference type="ARBA" id="ARBA00022692"/>
    </source>
</evidence>
<evidence type="ECO:0000313" key="9">
    <source>
        <dbReference type="Proteomes" id="UP000186609"/>
    </source>
</evidence>
<evidence type="ECO:0000259" key="6">
    <source>
        <dbReference type="Pfam" id="PF04932"/>
    </source>
</evidence>
<organism evidence="8 9">
    <name type="scientific">Rhodoferax koreensis</name>
    <dbReference type="NCBI Taxonomy" id="1842727"/>
    <lineage>
        <taxon>Bacteria</taxon>
        <taxon>Pseudomonadati</taxon>
        <taxon>Pseudomonadota</taxon>
        <taxon>Betaproteobacteria</taxon>
        <taxon>Burkholderiales</taxon>
        <taxon>Comamonadaceae</taxon>
        <taxon>Rhodoferax</taxon>
    </lineage>
</organism>
<evidence type="ECO:0000259" key="7">
    <source>
        <dbReference type="Pfam" id="PF19358"/>
    </source>
</evidence>
<dbReference type="EMBL" id="CP019236">
    <property type="protein sequence ID" value="APW39490.1"/>
    <property type="molecule type" value="Genomic_DNA"/>
</dbReference>
<gene>
    <name evidence="8" type="ORF">RD110_21590</name>
</gene>
<evidence type="ECO:0000256" key="5">
    <source>
        <dbReference type="SAM" id="Phobius"/>
    </source>
</evidence>
<dbReference type="InterPro" id="IPR045979">
    <property type="entry name" value="DUF5935"/>
</dbReference>
<dbReference type="Proteomes" id="UP000186609">
    <property type="component" value="Chromosome"/>
</dbReference>
<dbReference type="RefSeq" id="WP_076201903.1">
    <property type="nucleotide sequence ID" value="NZ_CP019236.1"/>
</dbReference>
<protein>
    <submittedName>
        <fullName evidence="8">Putative O-glycosylation ligase, exosortase A system-associated</fullName>
    </submittedName>
</protein>
<evidence type="ECO:0000313" key="8">
    <source>
        <dbReference type="EMBL" id="APW39490.1"/>
    </source>
</evidence>
<dbReference type="InterPro" id="IPR051533">
    <property type="entry name" value="WaaL-like"/>
</dbReference>
<evidence type="ECO:0000256" key="1">
    <source>
        <dbReference type="ARBA" id="ARBA00004141"/>
    </source>
</evidence>
<feature type="transmembrane region" description="Helical" evidence="5">
    <location>
        <begin position="168"/>
        <end position="184"/>
    </location>
</feature>
<feature type="transmembrane region" description="Helical" evidence="5">
    <location>
        <begin position="75"/>
        <end position="95"/>
    </location>
</feature>
<feature type="transmembrane region" description="Helical" evidence="5">
    <location>
        <begin position="43"/>
        <end position="63"/>
    </location>
</feature>
<feature type="transmembrane region" description="Helical" evidence="5">
    <location>
        <begin position="127"/>
        <end position="148"/>
    </location>
</feature>
<evidence type="ECO:0000256" key="4">
    <source>
        <dbReference type="ARBA" id="ARBA00023136"/>
    </source>
</evidence>
<feature type="domain" description="O-antigen ligase-related" evidence="6">
    <location>
        <begin position="199"/>
        <end position="336"/>
    </location>
</feature>
<keyword evidence="2 5" id="KW-0812">Transmembrane</keyword>
<keyword evidence="9" id="KW-1185">Reference proteome</keyword>
<proteinExistence type="predicted"/>
<feature type="transmembrane region" description="Helical" evidence="5">
    <location>
        <begin position="319"/>
        <end position="344"/>
    </location>
</feature>
<dbReference type="GO" id="GO:0016874">
    <property type="term" value="F:ligase activity"/>
    <property type="evidence" value="ECO:0007669"/>
    <property type="project" value="UniProtKB-KW"/>
</dbReference>
<dbReference type="InterPro" id="IPR007016">
    <property type="entry name" value="O-antigen_ligase-rel_domated"/>
</dbReference>
<dbReference type="OrthoDB" id="9772644at2"/>
<dbReference type="Pfam" id="PF04932">
    <property type="entry name" value="Wzy_C"/>
    <property type="match status" value="1"/>
</dbReference>
<dbReference type="AlphaFoldDB" id="A0A1P8K0F4"/>
<dbReference type="NCBIfam" id="TIGR03097">
    <property type="entry name" value="PEP_O_lig_1"/>
    <property type="match status" value="1"/>
</dbReference>
<feature type="transmembrane region" description="Helical" evidence="5">
    <location>
        <begin position="365"/>
        <end position="388"/>
    </location>
</feature>
<reference evidence="8 9" key="1">
    <citation type="submission" date="2017-01" db="EMBL/GenBank/DDBJ databases">
        <authorList>
            <person name="Mah S.A."/>
            <person name="Swanson W.J."/>
            <person name="Moy G.W."/>
            <person name="Vacquier V.D."/>
        </authorList>
    </citation>
    <scope>NUCLEOTIDE SEQUENCE [LARGE SCALE GENOMIC DNA]</scope>
    <source>
        <strain evidence="8 9">DCY110</strain>
    </source>
</reference>
<evidence type="ECO:0000256" key="3">
    <source>
        <dbReference type="ARBA" id="ARBA00022989"/>
    </source>
</evidence>
<feature type="domain" description="DUF5935" evidence="7">
    <location>
        <begin position="1"/>
        <end position="185"/>
    </location>
</feature>
<feature type="transmembrane region" description="Helical" evidence="5">
    <location>
        <begin position="196"/>
        <end position="229"/>
    </location>
</feature>
<name>A0A1P8K0F4_9BURK</name>
<keyword evidence="8" id="KW-0436">Ligase</keyword>
<keyword evidence="3 5" id="KW-1133">Transmembrane helix</keyword>
<dbReference type="KEGG" id="rhy:RD110_21590"/>
<dbReference type="PANTHER" id="PTHR37422">
    <property type="entry name" value="TEICHURONIC ACID BIOSYNTHESIS PROTEIN TUAE"/>
    <property type="match status" value="1"/>
</dbReference>
<dbReference type="InterPro" id="IPR017528">
    <property type="entry name" value="CHP03097O-antigen_lig-rel"/>
</dbReference>
<dbReference type="GO" id="GO:0016020">
    <property type="term" value="C:membrane"/>
    <property type="evidence" value="ECO:0007669"/>
    <property type="project" value="UniProtKB-SubCell"/>
</dbReference>
<accession>A0A1P8K0F4</accession>
<dbReference type="PANTHER" id="PTHR37422:SF13">
    <property type="entry name" value="LIPOPOLYSACCHARIDE BIOSYNTHESIS PROTEIN PA4999-RELATED"/>
    <property type="match status" value="1"/>
</dbReference>